<dbReference type="InParanoid" id="E0VUI7"/>
<accession>E0VUI7</accession>
<protein>
    <submittedName>
        <fullName evidence="1 2">Uncharacterized protein</fullName>
    </submittedName>
</protein>
<reference evidence="2" key="3">
    <citation type="submission" date="2021-02" db="UniProtKB">
        <authorList>
            <consortium name="EnsemblMetazoa"/>
        </authorList>
    </citation>
    <scope>IDENTIFICATION</scope>
    <source>
        <strain evidence="2">USDA</strain>
    </source>
</reference>
<dbReference type="EnsemblMetazoa" id="PHUM450930-RA">
    <property type="protein sequence ID" value="PHUM450930-PA"/>
    <property type="gene ID" value="PHUM450930"/>
</dbReference>
<dbReference type="OrthoDB" id="6612278at2759"/>
<gene>
    <name evidence="2" type="primary">8230314</name>
    <name evidence="1" type="ORF">Phum_PHUM450930</name>
</gene>
<dbReference type="HOGENOM" id="CLU_2200078_0_0_1"/>
<organism>
    <name type="scientific">Pediculus humanus subsp. corporis</name>
    <name type="common">Body louse</name>
    <dbReference type="NCBI Taxonomy" id="121224"/>
    <lineage>
        <taxon>Eukaryota</taxon>
        <taxon>Metazoa</taxon>
        <taxon>Ecdysozoa</taxon>
        <taxon>Arthropoda</taxon>
        <taxon>Hexapoda</taxon>
        <taxon>Insecta</taxon>
        <taxon>Pterygota</taxon>
        <taxon>Neoptera</taxon>
        <taxon>Paraneoptera</taxon>
        <taxon>Psocodea</taxon>
        <taxon>Troctomorpha</taxon>
        <taxon>Phthiraptera</taxon>
        <taxon>Anoplura</taxon>
        <taxon>Pediculidae</taxon>
        <taxon>Pediculus</taxon>
    </lineage>
</organism>
<dbReference type="KEGG" id="phu:Phum_PHUM450930"/>
<dbReference type="Proteomes" id="UP000009046">
    <property type="component" value="Unassembled WGS sequence"/>
</dbReference>
<dbReference type="RefSeq" id="XP_002429781.1">
    <property type="nucleotide sequence ID" value="XM_002429736.1"/>
</dbReference>
<keyword evidence="3" id="KW-1185">Reference proteome</keyword>
<evidence type="ECO:0000313" key="2">
    <source>
        <dbReference type="EnsemblMetazoa" id="PHUM450930-PA"/>
    </source>
</evidence>
<evidence type="ECO:0000313" key="1">
    <source>
        <dbReference type="EMBL" id="EEB17043.1"/>
    </source>
</evidence>
<dbReference type="EMBL" id="DS235786">
    <property type="protein sequence ID" value="EEB17043.1"/>
    <property type="molecule type" value="Genomic_DNA"/>
</dbReference>
<reference evidence="1" key="1">
    <citation type="submission" date="2007-04" db="EMBL/GenBank/DDBJ databases">
        <title>Annotation of Pediculus humanus corporis strain USDA.</title>
        <authorList>
            <person name="Kirkness E."/>
            <person name="Hannick L."/>
            <person name="Hass B."/>
            <person name="Bruggner R."/>
            <person name="Lawson D."/>
            <person name="Bidwell S."/>
            <person name="Joardar V."/>
            <person name="Caler E."/>
            <person name="Walenz B."/>
            <person name="Inman J."/>
            <person name="Schobel S."/>
            <person name="Galinsky K."/>
            <person name="Amedeo P."/>
            <person name="Strausberg R."/>
        </authorList>
    </citation>
    <scope>NUCLEOTIDE SEQUENCE</scope>
    <source>
        <strain evidence="1">USDA</strain>
    </source>
</reference>
<dbReference type="CTD" id="8230314"/>
<evidence type="ECO:0000313" key="3">
    <source>
        <dbReference type="Proteomes" id="UP000009046"/>
    </source>
</evidence>
<dbReference type="EMBL" id="AAZO01005495">
    <property type="status" value="NOT_ANNOTATED_CDS"/>
    <property type="molecule type" value="Genomic_DNA"/>
</dbReference>
<dbReference type="VEuPathDB" id="VectorBase:PHUM450930"/>
<reference evidence="1" key="2">
    <citation type="submission" date="2007-04" db="EMBL/GenBank/DDBJ databases">
        <title>The genome of the human body louse.</title>
        <authorList>
            <consortium name="The Human Body Louse Genome Consortium"/>
            <person name="Kirkness E."/>
            <person name="Walenz B."/>
            <person name="Hass B."/>
            <person name="Bruggner R."/>
            <person name="Strausberg R."/>
        </authorList>
    </citation>
    <scope>NUCLEOTIDE SEQUENCE</scope>
    <source>
        <strain evidence="1">USDA</strain>
    </source>
</reference>
<name>E0VUI7_PEDHC</name>
<sequence>MDSKVLEFPIFIHPTNSRNCKMDDIKIYVFAIITNYSLELNPSYIDFGIVNTLETVRTPSIDVLDGLEKYGRHIFHVKVTSIAEYGGFNEKLLQEEETFCFESTWVFE</sequence>
<dbReference type="AlphaFoldDB" id="E0VUI7"/>
<dbReference type="GeneID" id="8230314"/>
<proteinExistence type="predicted"/>